<evidence type="ECO:0000256" key="5">
    <source>
        <dbReference type="ARBA" id="ARBA00022989"/>
    </source>
</evidence>
<feature type="domain" description="Cation/H+ exchanger transmembrane" evidence="11">
    <location>
        <begin position="12"/>
        <end position="388"/>
    </location>
</feature>
<name>A0AA86MH09_9BURK</name>
<keyword evidence="6" id="KW-0915">Sodium</keyword>
<dbReference type="RefSeq" id="WP_130558007.1">
    <property type="nucleotide sequence ID" value="NZ_AP028947.1"/>
</dbReference>
<dbReference type="AlphaFoldDB" id="A0AA86MH09"/>
<feature type="transmembrane region" description="Helical" evidence="10">
    <location>
        <begin position="180"/>
        <end position="198"/>
    </location>
</feature>
<sequence>MSLLSSLLLLIVVARLFGRLFARYNQPELIGEILAGVLLGPALLGLIEPNKALAGVTELAVFLIILNAGLEMRFSDIFGAMKGRGLLLAAISFFIPFGGGVLVAAAFEQDIMRMIFLGLCISITALPVAVKLMDSLGILHTPIAKFSLATAVVNDVAALFILGIVLNLPETLTLGDASSAVGIATLKLIAMGLVVLCLNQLLNWLEKRNVNVQALPEAMIRVFGPEALFGIVIVFVLIFGTISEALGFHFVIGAFFGALFLDKKHFIASRYKDLQSTLGSVTNGFLGPIFFAYLGLELQLVSLSDWEFPLIVIVVSIVTKLFAGWLGGLMVGMEHREAMGLGAVLNGRGVMELVVAGIAYQNGFIGPTMFSTLVLMGIVTTFLTPIFFKQIYRGNKLEEYRQESR</sequence>
<dbReference type="PANTHER" id="PTHR43562:SF3">
    <property type="entry name" value="SODIUM ION_PROTON EXCHANGER (EUROFUNG)"/>
    <property type="match status" value="1"/>
</dbReference>
<evidence type="ECO:0000313" key="13">
    <source>
        <dbReference type="Proteomes" id="UP001329151"/>
    </source>
</evidence>
<proteinExistence type="predicted"/>
<dbReference type="InterPro" id="IPR006153">
    <property type="entry name" value="Cation/H_exchanger_TM"/>
</dbReference>
<feature type="transmembrane region" description="Helical" evidence="10">
    <location>
        <begin position="245"/>
        <end position="262"/>
    </location>
</feature>
<evidence type="ECO:0000256" key="2">
    <source>
        <dbReference type="ARBA" id="ARBA00022448"/>
    </source>
</evidence>
<evidence type="ECO:0000256" key="4">
    <source>
        <dbReference type="ARBA" id="ARBA00022692"/>
    </source>
</evidence>
<evidence type="ECO:0000259" key="11">
    <source>
        <dbReference type="Pfam" id="PF00999"/>
    </source>
</evidence>
<protein>
    <recommendedName>
        <fullName evidence="11">Cation/H+ exchanger transmembrane domain-containing protein</fullName>
    </recommendedName>
</protein>
<dbReference type="GO" id="GO:1902600">
    <property type="term" value="P:proton transmembrane transport"/>
    <property type="evidence" value="ECO:0007669"/>
    <property type="project" value="InterPro"/>
</dbReference>
<feature type="transmembrane region" description="Helical" evidence="10">
    <location>
        <begin position="274"/>
        <end position="296"/>
    </location>
</feature>
<dbReference type="GO" id="GO:0016020">
    <property type="term" value="C:membrane"/>
    <property type="evidence" value="ECO:0007669"/>
    <property type="project" value="UniProtKB-SubCell"/>
</dbReference>
<evidence type="ECO:0000256" key="1">
    <source>
        <dbReference type="ARBA" id="ARBA00004141"/>
    </source>
</evidence>
<keyword evidence="9" id="KW-0739">Sodium transport</keyword>
<evidence type="ECO:0000313" key="12">
    <source>
        <dbReference type="EMBL" id="BET24567.1"/>
    </source>
</evidence>
<feature type="transmembrane region" description="Helical" evidence="10">
    <location>
        <begin position="29"/>
        <end position="47"/>
    </location>
</feature>
<comment type="subcellular location">
    <subcellularLocation>
        <location evidence="1">Membrane</location>
        <topology evidence="1">Multi-pass membrane protein</topology>
    </subcellularLocation>
</comment>
<evidence type="ECO:0000256" key="8">
    <source>
        <dbReference type="ARBA" id="ARBA00023136"/>
    </source>
</evidence>
<organism evidence="12 13">
    <name type="scientific">Limnobacter thiooxidans</name>
    <dbReference type="NCBI Taxonomy" id="131080"/>
    <lineage>
        <taxon>Bacteria</taxon>
        <taxon>Pseudomonadati</taxon>
        <taxon>Pseudomonadota</taxon>
        <taxon>Betaproteobacteria</taxon>
        <taxon>Burkholderiales</taxon>
        <taxon>Burkholderiaceae</taxon>
        <taxon>Limnobacter</taxon>
    </lineage>
</organism>
<keyword evidence="4 10" id="KW-0812">Transmembrane</keyword>
<evidence type="ECO:0000256" key="10">
    <source>
        <dbReference type="SAM" id="Phobius"/>
    </source>
</evidence>
<evidence type="ECO:0000256" key="6">
    <source>
        <dbReference type="ARBA" id="ARBA00023053"/>
    </source>
</evidence>
<dbReference type="KEGG" id="lto:RGQ30_00680"/>
<dbReference type="GO" id="GO:0015297">
    <property type="term" value="F:antiporter activity"/>
    <property type="evidence" value="ECO:0007669"/>
    <property type="project" value="UniProtKB-KW"/>
</dbReference>
<dbReference type="InterPro" id="IPR038770">
    <property type="entry name" value="Na+/solute_symporter_sf"/>
</dbReference>
<evidence type="ECO:0000256" key="7">
    <source>
        <dbReference type="ARBA" id="ARBA00023065"/>
    </source>
</evidence>
<feature type="transmembrane region" description="Helical" evidence="10">
    <location>
        <begin position="113"/>
        <end position="134"/>
    </location>
</feature>
<keyword evidence="7" id="KW-0406">Ion transport</keyword>
<feature type="transmembrane region" description="Helical" evidence="10">
    <location>
        <begin position="146"/>
        <end position="168"/>
    </location>
</feature>
<evidence type="ECO:0000256" key="3">
    <source>
        <dbReference type="ARBA" id="ARBA00022449"/>
    </source>
</evidence>
<dbReference type="GO" id="GO:0006814">
    <property type="term" value="P:sodium ion transport"/>
    <property type="evidence" value="ECO:0007669"/>
    <property type="project" value="UniProtKB-KW"/>
</dbReference>
<dbReference type="PANTHER" id="PTHR43562">
    <property type="entry name" value="NAPA-TYPE SODIUM/HYDROGEN ANTIPORTER"/>
    <property type="match status" value="1"/>
</dbReference>
<feature type="transmembrane region" description="Helical" evidence="10">
    <location>
        <begin position="86"/>
        <end position="107"/>
    </location>
</feature>
<keyword evidence="8 10" id="KW-0472">Membrane</keyword>
<feature type="transmembrane region" description="Helical" evidence="10">
    <location>
        <begin position="308"/>
        <end position="331"/>
    </location>
</feature>
<keyword evidence="13" id="KW-1185">Reference proteome</keyword>
<keyword evidence="2" id="KW-0813">Transport</keyword>
<feature type="transmembrane region" description="Helical" evidence="10">
    <location>
        <begin position="53"/>
        <end position="74"/>
    </location>
</feature>
<evidence type="ECO:0000256" key="9">
    <source>
        <dbReference type="ARBA" id="ARBA00023201"/>
    </source>
</evidence>
<feature type="transmembrane region" description="Helical" evidence="10">
    <location>
        <begin position="218"/>
        <end position="239"/>
    </location>
</feature>
<dbReference type="Gene3D" id="1.20.1530.20">
    <property type="match status" value="1"/>
</dbReference>
<dbReference type="EMBL" id="AP028947">
    <property type="protein sequence ID" value="BET24567.1"/>
    <property type="molecule type" value="Genomic_DNA"/>
</dbReference>
<feature type="transmembrane region" description="Helical" evidence="10">
    <location>
        <begin position="6"/>
        <end position="22"/>
    </location>
</feature>
<feature type="transmembrane region" description="Helical" evidence="10">
    <location>
        <begin position="338"/>
        <end position="358"/>
    </location>
</feature>
<dbReference type="Proteomes" id="UP001329151">
    <property type="component" value="Chromosome"/>
</dbReference>
<reference evidence="12 13" key="1">
    <citation type="submission" date="2023-10" db="EMBL/GenBank/DDBJ databases">
        <title>Complete Genome Sequence of Limnobacter thiooxidans CS-K2T, Isolated from freshwater lake sediments in Bavaria, Germany.</title>
        <authorList>
            <person name="Naruki M."/>
            <person name="Watanabe A."/>
            <person name="Warashina T."/>
            <person name="Morita T."/>
            <person name="Arakawa K."/>
        </authorList>
    </citation>
    <scope>NUCLEOTIDE SEQUENCE [LARGE SCALE GENOMIC DNA]</scope>
    <source>
        <strain evidence="12 13">CS-K2</strain>
    </source>
</reference>
<gene>
    <name evidence="12" type="ORF">RGQ30_00680</name>
</gene>
<accession>A0AA86MH09</accession>
<keyword evidence="3" id="KW-0050">Antiport</keyword>
<feature type="transmembrane region" description="Helical" evidence="10">
    <location>
        <begin position="364"/>
        <end position="388"/>
    </location>
</feature>
<dbReference type="Pfam" id="PF00999">
    <property type="entry name" value="Na_H_Exchanger"/>
    <property type="match status" value="1"/>
</dbReference>
<keyword evidence="5 10" id="KW-1133">Transmembrane helix</keyword>